<comment type="similarity">
    <text evidence="1">Belongs to the recoverin family.</text>
</comment>
<dbReference type="InterPro" id="IPR002048">
    <property type="entry name" value="EF_hand_dom"/>
</dbReference>
<dbReference type="Pfam" id="PF00036">
    <property type="entry name" value="EF-hand_1"/>
    <property type="match status" value="1"/>
</dbReference>
<gene>
    <name evidence="8" type="ORF">CAPTEDRAFT_223245</name>
</gene>
<evidence type="ECO:0000256" key="2">
    <source>
        <dbReference type="ARBA" id="ARBA00022707"/>
    </source>
</evidence>
<dbReference type="Proteomes" id="UP000014760">
    <property type="component" value="Unassembled WGS sequence"/>
</dbReference>
<dbReference type="OMA" id="LHELMSC"/>
<dbReference type="InterPro" id="IPR028846">
    <property type="entry name" value="Recoverin"/>
</dbReference>
<dbReference type="HOGENOM" id="CLU_072366_1_0_1"/>
<dbReference type="InterPro" id="IPR011992">
    <property type="entry name" value="EF-hand-dom_pair"/>
</dbReference>
<reference evidence="9" key="3">
    <citation type="submission" date="2015-06" db="UniProtKB">
        <authorList>
            <consortium name="EnsemblMetazoa"/>
        </authorList>
    </citation>
    <scope>IDENTIFICATION</scope>
</reference>
<sequence length="190" mass="21401">MGNESAKTLSPNELSDLKEQTTFSRTEIRDLYKKFTKDCPNGQMTVEEFKAMYETLFPEGDSGQFADHVFKAYDKDGNGVIDFQEFILTVSIASKGSIDEKLRWAFNMYDLDGNGYITKAEVHEMFKSIFKMRGEGSFVSMDGGSFSPEAAVEELFDHLDKNRDEKLSDIEFVLGAKQSPSVLGLLQPDL</sequence>
<keyword evidence="10" id="KW-1185">Reference proteome</keyword>
<evidence type="ECO:0000256" key="4">
    <source>
        <dbReference type="ARBA" id="ARBA00022737"/>
    </source>
</evidence>
<dbReference type="PRINTS" id="PR00450">
    <property type="entry name" value="RECOVERIN"/>
</dbReference>
<evidence type="ECO:0000256" key="6">
    <source>
        <dbReference type="ARBA" id="ARBA00023288"/>
    </source>
</evidence>
<evidence type="ECO:0000256" key="5">
    <source>
        <dbReference type="ARBA" id="ARBA00022837"/>
    </source>
</evidence>
<dbReference type="PANTHER" id="PTHR23055">
    <property type="entry name" value="CALCIUM BINDING PROTEINS"/>
    <property type="match status" value="1"/>
</dbReference>
<evidence type="ECO:0000259" key="7">
    <source>
        <dbReference type="PROSITE" id="PS50222"/>
    </source>
</evidence>
<dbReference type="SUPFAM" id="SSF47473">
    <property type="entry name" value="EF-hand"/>
    <property type="match status" value="1"/>
</dbReference>
<feature type="domain" description="EF-hand" evidence="7">
    <location>
        <begin position="97"/>
        <end position="132"/>
    </location>
</feature>
<keyword evidence="5" id="KW-0106">Calcium</keyword>
<dbReference type="EnsemblMetazoa" id="CapteT223245">
    <property type="protein sequence ID" value="CapteP223245"/>
    <property type="gene ID" value="CapteG223245"/>
</dbReference>
<feature type="domain" description="EF-hand" evidence="7">
    <location>
        <begin position="61"/>
        <end position="96"/>
    </location>
</feature>
<dbReference type="Pfam" id="PF13499">
    <property type="entry name" value="EF-hand_7"/>
    <property type="match status" value="1"/>
</dbReference>
<dbReference type="SMART" id="SM00054">
    <property type="entry name" value="EFh"/>
    <property type="match status" value="3"/>
</dbReference>
<organism evidence="8">
    <name type="scientific">Capitella teleta</name>
    <name type="common">Polychaete worm</name>
    <dbReference type="NCBI Taxonomy" id="283909"/>
    <lineage>
        <taxon>Eukaryota</taxon>
        <taxon>Metazoa</taxon>
        <taxon>Spiralia</taxon>
        <taxon>Lophotrochozoa</taxon>
        <taxon>Annelida</taxon>
        <taxon>Polychaeta</taxon>
        <taxon>Sedentaria</taxon>
        <taxon>Scolecida</taxon>
        <taxon>Capitellidae</taxon>
        <taxon>Capitella</taxon>
    </lineage>
</organism>
<evidence type="ECO:0000313" key="10">
    <source>
        <dbReference type="Proteomes" id="UP000014760"/>
    </source>
</evidence>
<dbReference type="InterPro" id="IPR018247">
    <property type="entry name" value="EF_Hand_1_Ca_BS"/>
</dbReference>
<reference evidence="8 10" key="2">
    <citation type="journal article" date="2013" name="Nature">
        <title>Insights into bilaterian evolution from three spiralian genomes.</title>
        <authorList>
            <person name="Simakov O."/>
            <person name="Marletaz F."/>
            <person name="Cho S.J."/>
            <person name="Edsinger-Gonzales E."/>
            <person name="Havlak P."/>
            <person name="Hellsten U."/>
            <person name="Kuo D.H."/>
            <person name="Larsson T."/>
            <person name="Lv J."/>
            <person name="Arendt D."/>
            <person name="Savage R."/>
            <person name="Osoegawa K."/>
            <person name="de Jong P."/>
            <person name="Grimwood J."/>
            <person name="Chapman J.A."/>
            <person name="Shapiro H."/>
            <person name="Aerts A."/>
            <person name="Otillar R.P."/>
            <person name="Terry A.Y."/>
            <person name="Boore J.L."/>
            <person name="Grigoriev I.V."/>
            <person name="Lindberg D.R."/>
            <person name="Seaver E.C."/>
            <person name="Weisblat D.A."/>
            <person name="Putnam N.H."/>
            <person name="Rokhsar D.S."/>
        </authorList>
    </citation>
    <scope>NUCLEOTIDE SEQUENCE</scope>
    <source>
        <strain evidence="8 10">I ESC-2004</strain>
    </source>
</reference>
<dbReference type="GO" id="GO:0005509">
    <property type="term" value="F:calcium ion binding"/>
    <property type="evidence" value="ECO:0007669"/>
    <property type="project" value="InterPro"/>
</dbReference>
<dbReference type="CDD" id="cd00051">
    <property type="entry name" value="EFh"/>
    <property type="match status" value="3"/>
</dbReference>
<name>R7TX24_CAPTE</name>
<keyword evidence="6" id="KW-0449">Lipoprotein</keyword>
<evidence type="ECO:0000313" key="9">
    <source>
        <dbReference type="EnsemblMetazoa" id="CapteP223245"/>
    </source>
</evidence>
<dbReference type="EMBL" id="KB308952">
    <property type="protein sequence ID" value="ELT95991.1"/>
    <property type="molecule type" value="Genomic_DNA"/>
</dbReference>
<evidence type="ECO:0000256" key="3">
    <source>
        <dbReference type="ARBA" id="ARBA00022723"/>
    </source>
</evidence>
<dbReference type="STRING" id="283909.R7TX24"/>
<dbReference type="PROSITE" id="PS00018">
    <property type="entry name" value="EF_HAND_1"/>
    <property type="match status" value="2"/>
</dbReference>
<accession>R7TX24</accession>
<keyword evidence="2" id="KW-0519">Myristate</keyword>
<dbReference type="OrthoDB" id="191686at2759"/>
<dbReference type="AlphaFoldDB" id="R7TX24"/>
<dbReference type="Gene3D" id="1.10.238.10">
    <property type="entry name" value="EF-hand"/>
    <property type="match status" value="1"/>
</dbReference>
<evidence type="ECO:0000313" key="8">
    <source>
        <dbReference type="EMBL" id="ELT95991.1"/>
    </source>
</evidence>
<dbReference type="EMBL" id="AMQN01011572">
    <property type="status" value="NOT_ANNOTATED_CDS"/>
    <property type="molecule type" value="Genomic_DNA"/>
</dbReference>
<reference evidence="10" key="1">
    <citation type="submission" date="2012-12" db="EMBL/GenBank/DDBJ databases">
        <authorList>
            <person name="Hellsten U."/>
            <person name="Grimwood J."/>
            <person name="Chapman J.A."/>
            <person name="Shapiro H."/>
            <person name="Aerts A."/>
            <person name="Otillar R.P."/>
            <person name="Terry A.Y."/>
            <person name="Boore J.L."/>
            <person name="Simakov O."/>
            <person name="Marletaz F."/>
            <person name="Cho S.-J."/>
            <person name="Edsinger-Gonzales E."/>
            <person name="Havlak P."/>
            <person name="Kuo D.-H."/>
            <person name="Larsson T."/>
            <person name="Lv J."/>
            <person name="Arendt D."/>
            <person name="Savage R."/>
            <person name="Osoegawa K."/>
            <person name="de Jong P."/>
            <person name="Lindberg D.R."/>
            <person name="Seaver E.C."/>
            <person name="Weisblat D.A."/>
            <person name="Putnam N.H."/>
            <person name="Grigoriev I.V."/>
            <person name="Rokhsar D.S."/>
        </authorList>
    </citation>
    <scope>NUCLEOTIDE SEQUENCE</scope>
    <source>
        <strain evidence="10">I ESC-2004</strain>
    </source>
</reference>
<proteinExistence type="inferred from homology"/>
<keyword evidence="3" id="KW-0479">Metal-binding</keyword>
<dbReference type="FunFam" id="1.10.238.10:FF:000009">
    <property type="entry name" value="Visinin-like protein 1"/>
    <property type="match status" value="1"/>
</dbReference>
<protein>
    <recommendedName>
        <fullName evidence="7">EF-hand domain-containing protein</fullName>
    </recommendedName>
</protein>
<feature type="domain" description="EF-hand" evidence="7">
    <location>
        <begin position="147"/>
        <end position="182"/>
    </location>
</feature>
<keyword evidence="4" id="KW-0677">Repeat</keyword>
<dbReference type="PANTHER" id="PTHR23055:SF178">
    <property type="entry name" value="NEUROCALCIN HOMOLOG"/>
    <property type="match status" value="1"/>
</dbReference>
<evidence type="ECO:0000256" key="1">
    <source>
        <dbReference type="ARBA" id="ARBA00006049"/>
    </source>
</evidence>
<dbReference type="PROSITE" id="PS50222">
    <property type="entry name" value="EF_HAND_2"/>
    <property type="match status" value="3"/>
</dbReference>